<dbReference type="KEGG" id="bban:J4G43_030210"/>
<feature type="region of interest" description="Disordered" evidence="1">
    <location>
        <begin position="103"/>
        <end position="133"/>
    </location>
</feature>
<dbReference type="EMBL" id="CP086136">
    <property type="protein sequence ID" value="UEM09014.1"/>
    <property type="molecule type" value="Genomic_DNA"/>
</dbReference>
<dbReference type="RefSeq" id="WP_208087196.1">
    <property type="nucleotide sequence ID" value="NZ_CP086136.1"/>
</dbReference>
<evidence type="ECO:0000256" key="1">
    <source>
        <dbReference type="SAM" id="MobiDB-lite"/>
    </source>
</evidence>
<name>A0A939M8Y3_9BRAD</name>
<dbReference type="InterPro" id="IPR021791">
    <property type="entry name" value="Phage_TAC_11"/>
</dbReference>
<proteinExistence type="predicted"/>
<reference evidence="3 4" key="2">
    <citation type="journal article" date="2022" name="Int. J. Syst. Evol. Microbiol.">
        <title>Strains of Bradyrhizobium barranii sp. nov. associated with legumes native to Canada are symbionts of soybeans and belong to different subspecies (subsp. barranii subsp. nov. and subsp. apii subsp. nov.) and symbiovars (sv. glycinearum and sv. septentrionale).</title>
        <authorList>
            <person name="Bromfield E.S.P."/>
            <person name="Cloutier S."/>
            <person name="Wasai-Hara S."/>
            <person name="Minamisawa K."/>
        </authorList>
    </citation>
    <scope>NUCLEOTIDE SEQUENCE [LARGE SCALE GENOMIC DNA]</scope>
    <source>
        <strain evidence="3 4">144S4</strain>
    </source>
</reference>
<protein>
    <submittedName>
        <fullName evidence="2">Gene transfer agent family protein</fullName>
    </submittedName>
</protein>
<feature type="compositionally biased region" description="Basic and acidic residues" evidence="1">
    <location>
        <begin position="106"/>
        <end position="118"/>
    </location>
</feature>
<accession>A0A939M8Y3</accession>
<gene>
    <name evidence="3" type="ORF">J4G43_030210</name>
    <name evidence="2" type="ORF">J4G43_32185</name>
</gene>
<dbReference type="EMBL" id="JAGEMI010000001">
    <property type="protein sequence ID" value="MBO1865392.1"/>
    <property type="molecule type" value="Genomic_DNA"/>
</dbReference>
<sequence>MSRNASVTLDWGDGTYEFRLGWGELAKLQEACDAGPFVILDRLRNGTCRLEDISGVIRWGLVGGGKTPVEATKLVRLYVEDRPPAENRLTAYAIMAAGCTGAPEEQIEKKSPAPDRESTISPTERSGSERSTD</sequence>
<dbReference type="AlphaFoldDB" id="A0A939M8Y3"/>
<evidence type="ECO:0000313" key="3">
    <source>
        <dbReference type="EMBL" id="UEM09014.1"/>
    </source>
</evidence>
<organism evidence="2">
    <name type="scientific">Bradyrhizobium barranii subsp. barranii</name>
    <dbReference type="NCBI Taxonomy" id="2823807"/>
    <lineage>
        <taxon>Bacteria</taxon>
        <taxon>Pseudomonadati</taxon>
        <taxon>Pseudomonadota</taxon>
        <taxon>Alphaproteobacteria</taxon>
        <taxon>Hyphomicrobiales</taxon>
        <taxon>Nitrobacteraceae</taxon>
        <taxon>Bradyrhizobium</taxon>
        <taxon>Bradyrhizobium barranii</taxon>
    </lineage>
</organism>
<reference evidence="2" key="1">
    <citation type="submission" date="2021-03" db="EMBL/GenBank/DDBJ databases">
        <title>Whole Genome Sequence of Bradyrhizobium sp. Strain 144S4.</title>
        <authorList>
            <person name="Bromfield E.S.P."/>
            <person name="Cloutier S."/>
        </authorList>
    </citation>
    <scope>NUCLEOTIDE SEQUENCE [LARGE SCALE GENOMIC DNA]</scope>
    <source>
        <strain evidence="2">144S4</strain>
    </source>
</reference>
<dbReference type="Pfam" id="PF11836">
    <property type="entry name" value="Phage_TAC_11"/>
    <property type="match status" value="1"/>
</dbReference>
<evidence type="ECO:0000313" key="2">
    <source>
        <dbReference type="EMBL" id="MBO1865392.1"/>
    </source>
</evidence>
<evidence type="ECO:0000313" key="4">
    <source>
        <dbReference type="Proteomes" id="UP000664702"/>
    </source>
</evidence>
<dbReference type="Proteomes" id="UP000664702">
    <property type="component" value="Chromosome"/>
</dbReference>